<feature type="compositionally biased region" description="Acidic residues" evidence="1">
    <location>
        <begin position="575"/>
        <end position="587"/>
    </location>
</feature>
<evidence type="ECO:0000256" key="1">
    <source>
        <dbReference type="SAM" id="MobiDB-lite"/>
    </source>
</evidence>
<organism evidence="2 3">
    <name type="scientific">Leucocoprinus leucothites</name>
    <dbReference type="NCBI Taxonomy" id="201217"/>
    <lineage>
        <taxon>Eukaryota</taxon>
        <taxon>Fungi</taxon>
        <taxon>Dikarya</taxon>
        <taxon>Basidiomycota</taxon>
        <taxon>Agaricomycotina</taxon>
        <taxon>Agaricomycetes</taxon>
        <taxon>Agaricomycetidae</taxon>
        <taxon>Agaricales</taxon>
        <taxon>Agaricineae</taxon>
        <taxon>Agaricaceae</taxon>
        <taxon>Leucocoprinus</taxon>
    </lineage>
</organism>
<sequence length="1068" mass="114854">MSTLSAAQFEQDVQNSALGAMDTSPISQVVDASFLSIPPPHPDPNPLLETSSLYMDEPDPAGANVVPMHVSLPELASPTFIVPLESLDAAAPSIHTASAAFASGFVPQPVPFTLVHPSENSMSLELSPIDHTSSASPPQSLIQSSAGHTSNPLYAMGMTSSLESALDPTGVSTSRSRASTSVSPPANPSTFSQIPITMQEHSMNFLNSQTIQSEAASPLPTPESQLTLVPLLRRIAQTAESAGYALCNHDDASASSKVDELKASISRVSEMLDRLSVTKSDQSRKRSATELDEERTVKSLKREPQEDLPLSLPQIDPSVSIPAERSPTYPTPLSAHPLSSVARPIAPVPHSRSNPPSRAPSPLKSSLPPRASFTPPQSSAGLSFPAFMPSSPALEFPPKIVPPVGSPTSFNTPATSQWTESFASTSRHHHSLSAGAIASPVQRMVAAQSSMAVTRPLDAFGPKVPAVAPPMMTSSTSAISPPIGRMSRSGSITGVPYSNSFSFNYPSGESSWSTASQQSHNLPPTPHASRTQSQSNWYFGPSEHSGPSASPSTTSDVSSTMTGTAPNTTRSTPTDNDDNDDDNDSDASESHSKPTLNKKASNDNHGPSISSAASDVPVEYRSEVDRIFFEYLNKICSNLDAADSKGEPIHQTLMAKKMQRLDESPDFRPFKFRIQAFTMAFLEELARQGYPEEKIPMKKIRNYLWRQPYILRFNEDGKKAKSKGNHIWNIEAKKAGDGKWEFRPFQRKLAGTPPSVAYCGLRWSWTPRIWDPQASWQNVPVTYSSPSLPSWLSWKDDVLSGIPPPDAENCTITADAKAWISLSLLHHLLMSNIFTPVSSIDTTSFSRSRRPSLVGEPPKRSTSDSALFQAPQRARARAAPIPVESADTRVIRVLQTAAQRVTQEAESQFVSASPPRNSLQALVKQKHVLDQTVEAYDKALLGHCQDEASALAVAAQNVVVQAAHRVYVDRGGGVPHPQGEAAIQSVTVGELTEVTQDAIAKAVQRNGTASTEVDIVRTAAGIIRSESDAAQVIPPQIRSLSTGTLTTRMNPPLINSYPTNLSPLPEYS</sequence>
<feature type="compositionally biased region" description="Low complexity" evidence="1">
    <location>
        <begin position="171"/>
        <end position="184"/>
    </location>
</feature>
<feature type="compositionally biased region" description="Basic and acidic residues" evidence="1">
    <location>
        <begin position="281"/>
        <end position="305"/>
    </location>
</feature>
<accession>A0A8H5G513</accession>
<feature type="compositionally biased region" description="Low complexity" evidence="1">
    <location>
        <begin position="349"/>
        <end position="362"/>
    </location>
</feature>
<dbReference type="OrthoDB" id="5593376at2759"/>
<feature type="region of interest" description="Disordered" evidence="1">
    <location>
        <begin position="506"/>
        <end position="615"/>
    </location>
</feature>
<protein>
    <submittedName>
        <fullName evidence="2">Uncharacterized protein</fullName>
    </submittedName>
</protein>
<feature type="compositionally biased region" description="Polar residues" evidence="1">
    <location>
        <begin position="593"/>
        <end position="613"/>
    </location>
</feature>
<proteinExistence type="predicted"/>
<feature type="compositionally biased region" description="Polar residues" evidence="1">
    <location>
        <begin position="128"/>
        <end position="163"/>
    </location>
</feature>
<reference evidence="2 3" key="1">
    <citation type="journal article" date="2020" name="ISME J.">
        <title>Uncovering the hidden diversity of litter-decomposition mechanisms in mushroom-forming fungi.</title>
        <authorList>
            <person name="Floudas D."/>
            <person name="Bentzer J."/>
            <person name="Ahren D."/>
            <person name="Johansson T."/>
            <person name="Persson P."/>
            <person name="Tunlid A."/>
        </authorList>
    </citation>
    <scope>NUCLEOTIDE SEQUENCE [LARGE SCALE GENOMIC DNA]</scope>
    <source>
        <strain evidence="2 3">CBS 146.42</strain>
    </source>
</reference>
<keyword evidence="3" id="KW-1185">Reference proteome</keyword>
<evidence type="ECO:0000313" key="2">
    <source>
        <dbReference type="EMBL" id="KAF5358366.1"/>
    </source>
</evidence>
<feature type="region of interest" description="Disordered" evidence="1">
    <location>
        <begin position="842"/>
        <end position="871"/>
    </location>
</feature>
<feature type="region of interest" description="Disordered" evidence="1">
    <location>
        <begin position="274"/>
        <end position="378"/>
    </location>
</feature>
<feature type="compositionally biased region" description="Polar residues" evidence="1">
    <location>
        <begin position="506"/>
        <end position="537"/>
    </location>
</feature>
<feature type="compositionally biased region" description="Polar residues" evidence="1">
    <location>
        <begin position="406"/>
        <end position="425"/>
    </location>
</feature>
<feature type="region of interest" description="Disordered" evidence="1">
    <location>
        <begin position="405"/>
        <end position="426"/>
    </location>
</feature>
<dbReference type="AlphaFoldDB" id="A0A8H5G513"/>
<feature type="region of interest" description="Disordered" evidence="1">
    <location>
        <begin position="472"/>
        <end position="491"/>
    </location>
</feature>
<comment type="caution">
    <text evidence="2">The sequence shown here is derived from an EMBL/GenBank/DDBJ whole genome shotgun (WGS) entry which is preliminary data.</text>
</comment>
<gene>
    <name evidence="2" type="ORF">D9756_001420</name>
</gene>
<dbReference type="Proteomes" id="UP000559027">
    <property type="component" value="Unassembled WGS sequence"/>
</dbReference>
<feature type="region of interest" description="Disordered" evidence="1">
    <location>
        <begin position="128"/>
        <end position="189"/>
    </location>
</feature>
<name>A0A8H5G513_9AGAR</name>
<feature type="compositionally biased region" description="Low complexity" evidence="1">
    <location>
        <begin position="548"/>
        <end position="574"/>
    </location>
</feature>
<evidence type="ECO:0000313" key="3">
    <source>
        <dbReference type="Proteomes" id="UP000559027"/>
    </source>
</evidence>
<dbReference type="EMBL" id="JAACJO010000005">
    <property type="protein sequence ID" value="KAF5358366.1"/>
    <property type="molecule type" value="Genomic_DNA"/>
</dbReference>